<comment type="caution">
    <text evidence="1">The sequence shown here is derived from an EMBL/GenBank/DDBJ whole genome shotgun (WGS) entry which is preliminary data.</text>
</comment>
<evidence type="ECO:0000313" key="1">
    <source>
        <dbReference type="EMBL" id="KAG2386657.1"/>
    </source>
</evidence>
<evidence type="ECO:0000313" key="2">
    <source>
        <dbReference type="Proteomes" id="UP000816034"/>
    </source>
</evidence>
<dbReference type="EMBL" id="PYSW02000015">
    <property type="protein sequence ID" value="KAG2386657.1"/>
    <property type="molecule type" value="Genomic_DNA"/>
</dbReference>
<reference evidence="1 2" key="1">
    <citation type="journal article" date="2018" name="BMC Genomics">
        <title>The genome of Naegleria lovaniensis, the basis for a comparative approach to unravel pathogenicity factors of the human pathogenic amoeba N. fowleri.</title>
        <authorList>
            <person name="Liechti N."/>
            <person name="Schurch N."/>
            <person name="Bruggmann R."/>
            <person name="Wittwer M."/>
        </authorList>
    </citation>
    <scope>NUCLEOTIDE SEQUENCE [LARGE SCALE GENOMIC DNA]</scope>
    <source>
        <strain evidence="1 2">ATCC 30569</strain>
    </source>
</reference>
<proteinExistence type="predicted"/>
<dbReference type="Proteomes" id="UP000816034">
    <property type="component" value="Unassembled WGS sequence"/>
</dbReference>
<keyword evidence="2" id="KW-1185">Reference proteome</keyword>
<organism evidence="1 2">
    <name type="scientific">Naegleria lovaniensis</name>
    <name type="common">Amoeba</name>
    <dbReference type="NCBI Taxonomy" id="51637"/>
    <lineage>
        <taxon>Eukaryota</taxon>
        <taxon>Discoba</taxon>
        <taxon>Heterolobosea</taxon>
        <taxon>Tetramitia</taxon>
        <taxon>Eutetramitia</taxon>
        <taxon>Vahlkampfiidae</taxon>
        <taxon>Naegleria</taxon>
    </lineage>
</organism>
<sequence>MSSNSSELPTNTVDTLKLKIKADRIVDCIIFSQRMSKSWKFPSFILEDEQLLSEYFQPAQEEFLSLTFDERRQIVEWYEQLGQEIVPLYDGEFAEDALHGSPNRCNMVTLHEQDAILYGQVVRDFMRKVFAATVSEEDKERVELMFLSDPKLLQSTIEANTKRSR</sequence>
<dbReference type="GeneID" id="68094857"/>
<name>A0AA88GTB2_NAELO</name>
<dbReference type="AlphaFoldDB" id="A0AA88GTB2"/>
<dbReference type="RefSeq" id="XP_044550649.1">
    <property type="nucleotide sequence ID" value="XM_044691816.1"/>
</dbReference>
<gene>
    <name evidence="1" type="ORF">C9374_002401</name>
</gene>
<protein>
    <submittedName>
        <fullName evidence="1">Uncharacterized protein</fullName>
    </submittedName>
</protein>
<accession>A0AA88GTB2</accession>